<dbReference type="AlphaFoldDB" id="Q7TV51"/>
<reference evidence="1 2" key="1">
    <citation type="journal article" date="2003" name="Nature">
        <title>Genome divergence in two Prochlorococcus ecotypes reflects oceanic niche differentiation.</title>
        <authorList>
            <person name="Rocap G."/>
            <person name="Larimer F.W."/>
            <person name="Lamerdin J.E."/>
            <person name="Malfatti S."/>
            <person name="Chain P."/>
            <person name="Ahlgren N.A."/>
            <person name="Arellano A."/>
            <person name="Coleman M."/>
            <person name="Hauser L."/>
            <person name="Hess W.R."/>
            <person name="Johnson Z.I."/>
            <person name="Land M.L."/>
            <person name="Lindell D."/>
            <person name="Post A.F."/>
            <person name="Regala W."/>
            <person name="Shah M."/>
            <person name="Shaw S.L."/>
            <person name="Steglich C."/>
            <person name="Sullivan M.B."/>
            <person name="Ting C.S."/>
            <person name="Tolonen A."/>
            <person name="Webb E.A."/>
            <person name="Zinser E.R."/>
            <person name="Chisholm S.W."/>
        </authorList>
    </citation>
    <scope>NUCLEOTIDE SEQUENCE [LARGE SCALE GENOMIC DNA]</scope>
    <source>
        <strain evidence="2">MIT 9313</strain>
    </source>
</reference>
<dbReference type="Proteomes" id="UP000001423">
    <property type="component" value="Chromosome"/>
</dbReference>
<protein>
    <submittedName>
        <fullName evidence="1">Possible Cation-dependent mannose-6-phosphate</fullName>
    </submittedName>
</protein>
<dbReference type="HOGENOM" id="CLU_1569899_0_0_3"/>
<dbReference type="RefSeq" id="WP_011129678.1">
    <property type="nucleotide sequence ID" value="NC_005071.1"/>
</dbReference>
<accession>Q7TV51</accession>
<name>Q7TV51_PROMM</name>
<keyword evidence="2" id="KW-1185">Reference proteome</keyword>
<evidence type="ECO:0000313" key="2">
    <source>
        <dbReference type="Proteomes" id="UP000001423"/>
    </source>
</evidence>
<gene>
    <name evidence="1" type="ordered locus">PMT_0299</name>
</gene>
<dbReference type="EMBL" id="BX548175">
    <property type="protein sequence ID" value="CAE20474.1"/>
    <property type="molecule type" value="Genomic_DNA"/>
</dbReference>
<sequence length="177" mass="20179">MNLPALVGSLLLVTGTQVPLQVRQDHVLPVFGCGTGCSVETEQLTYPETMDDGWIRIKVIQRTWINSKDENGVYRTRLCRGDEDGCGPAESEIWLFADCAGEKFATSSNADRSDSWEQDVFYREGDWKGQPKFQTVHGNPFMRWAKLCPAESAEGREYIRQWYQKLFDSFKSIKNTP</sequence>
<organism evidence="1 2">
    <name type="scientific">Prochlorococcus marinus (strain MIT 9313)</name>
    <dbReference type="NCBI Taxonomy" id="74547"/>
    <lineage>
        <taxon>Bacteria</taxon>
        <taxon>Bacillati</taxon>
        <taxon>Cyanobacteriota</taxon>
        <taxon>Cyanophyceae</taxon>
        <taxon>Synechococcales</taxon>
        <taxon>Prochlorococcaceae</taxon>
        <taxon>Prochlorococcus</taxon>
    </lineage>
</organism>
<proteinExistence type="predicted"/>
<evidence type="ECO:0000313" key="1">
    <source>
        <dbReference type="EMBL" id="CAE20474.1"/>
    </source>
</evidence>
<dbReference type="OrthoDB" id="574505at2"/>
<dbReference type="KEGG" id="pmt:PMT_0299"/>